<feature type="transmembrane region" description="Helical" evidence="5">
    <location>
        <begin position="406"/>
        <end position="429"/>
    </location>
</feature>
<dbReference type="EMBL" id="VYZN01000042">
    <property type="protein sequence ID" value="KAE9530895.1"/>
    <property type="molecule type" value="Genomic_DNA"/>
</dbReference>
<comment type="subcellular location">
    <subcellularLocation>
        <location evidence="1">Membrane</location>
        <topology evidence="1">Multi-pass membrane protein</topology>
    </subcellularLocation>
</comment>
<sequence length="464" mass="51936">MLPVEESISSINRNDILKLGVSAGLNASDLSEKSDKSSVQSRSVKSVDDETSSLLMIESGNMAKEKWKSDCVNIRSNGKNEQTKRENAEHRLSILSIVYNPTAHPTSYLNTLINMLKGNVGCGILAMGDAFKNGGLFLSPILTCIIGIICVYNQHVLVRNYYKIILFNKILEFPGLILDFKESTNVQCSKSVKEKLKLQHNPQFAETVELSFQTGPQRFQSYSVFFRNSVNSFIVITQLGFCCVYILFVSKSIQQVLSWYNIQLDVHISILISMVPIMISSLIRSLKFIARLSAVANICMLVGLVVILYYCTIDLPPLSSRSAIAHWTTIPLFFGTSIFSFEGISLVLPLEQEMKKPKQFSTPFGVLNVGMVIVTSFIVLTGFMGYLRFGDAVRGSLTLNLPEEFLLSKVVISSMMFGIICTYTLQFYVPVEILWPKVEQKFGPFRSPLLWETGLRVILVLITC</sequence>
<dbReference type="Proteomes" id="UP000475862">
    <property type="component" value="Unassembled WGS sequence"/>
</dbReference>
<dbReference type="PANTHER" id="PTHR22950:SF349">
    <property type="entry name" value="AMINO ACID TRANSPORTER TRANSMEMBRANE DOMAIN-CONTAINING PROTEIN"/>
    <property type="match status" value="1"/>
</dbReference>
<dbReference type="Pfam" id="PF01490">
    <property type="entry name" value="Aa_trans"/>
    <property type="match status" value="1"/>
</dbReference>
<feature type="transmembrane region" description="Helical" evidence="5">
    <location>
        <begin position="362"/>
        <end position="386"/>
    </location>
</feature>
<feature type="transmembrane region" description="Helical" evidence="5">
    <location>
        <begin position="330"/>
        <end position="350"/>
    </location>
</feature>
<dbReference type="GO" id="GO:0015179">
    <property type="term" value="F:L-amino acid transmembrane transporter activity"/>
    <property type="evidence" value="ECO:0007669"/>
    <property type="project" value="TreeGrafter"/>
</dbReference>
<evidence type="ECO:0000259" key="6">
    <source>
        <dbReference type="Pfam" id="PF01490"/>
    </source>
</evidence>
<feature type="transmembrane region" description="Helical" evidence="5">
    <location>
        <begin position="288"/>
        <end position="310"/>
    </location>
</feature>
<keyword evidence="4 5" id="KW-0472">Membrane</keyword>
<keyword evidence="3 5" id="KW-1133">Transmembrane helix</keyword>
<protein>
    <recommendedName>
        <fullName evidence="6">Amino acid transporter transmembrane domain-containing protein</fullName>
    </recommendedName>
</protein>
<proteinExistence type="predicted"/>
<evidence type="ECO:0000256" key="2">
    <source>
        <dbReference type="ARBA" id="ARBA00022692"/>
    </source>
</evidence>
<keyword evidence="2 5" id="KW-0812">Transmembrane</keyword>
<feature type="transmembrane region" description="Helical" evidence="5">
    <location>
        <begin position="134"/>
        <end position="153"/>
    </location>
</feature>
<dbReference type="OrthoDB" id="1684102at2759"/>
<evidence type="ECO:0000313" key="7">
    <source>
        <dbReference type="EMBL" id="KAE9530895.1"/>
    </source>
</evidence>
<evidence type="ECO:0000256" key="1">
    <source>
        <dbReference type="ARBA" id="ARBA00004141"/>
    </source>
</evidence>
<name>A0A6G0TE45_APHGL</name>
<feature type="transmembrane region" description="Helical" evidence="5">
    <location>
        <begin position="260"/>
        <end position="279"/>
    </location>
</feature>
<feature type="transmembrane region" description="Helical" evidence="5">
    <location>
        <begin position="230"/>
        <end position="248"/>
    </location>
</feature>
<evidence type="ECO:0000256" key="4">
    <source>
        <dbReference type="ARBA" id="ARBA00023136"/>
    </source>
</evidence>
<comment type="caution">
    <text evidence="7">The sequence shown here is derived from an EMBL/GenBank/DDBJ whole genome shotgun (WGS) entry which is preliminary data.</text>
</comment>
<feature type="domain" description="Amino acid transporter transmembrane" evidence="6">
    <location>
        <begin position="104"/>
        <end position="463"/>
    </location>
</feature>
<organism evidence="7 8">
    <name type="scientific">Aphis glycines</name>
    <name type="common">Soybean aphid</name>
    <dbReference type="NCBI Taxonomy" id="307491"/>
    <lineage>
        <taxon>Eukaryota</taxon>
        <taxon>Metazoa</taxon>
        <taxon>Ecdysozoa</taxon>
        <taxon>Arthropoda</taxon>
        <taxon>Hexapoda</taxon>
        <taxon>Insecta</taxon>
        <taxon>Pterygota</taxon>
        <taxon>Neoptera</taxon>
        <taxon>Paraneoptera</taxon>
        <taxon>Hemiptera</taxon>
        <taxon>Sternorrhyncha</taxon>
        <taxon>Aphidomorpha</taxon>
        <taxon>Aphidoidea</taxon>
        <taxon>Aphididae</taxon>
        <taxon>Aphidini</taxon>
        <taxon>Aphis</taxon>
        <taxon>Aphis</taxon>
    </lineage>
</organism>
<evidence type="ECO:0000313" key="8">
    <source>
        <dbReference type="Proteomes" id="UP000475862"/>
    </source>
</evidence>
<evidence type="ECO:0000256" key="3">
    <source>
        <dbReference type="ARBA" id="ARBA00022989"/>
    </source>
</evidence>
<dbReference type="PANTHER" id="PTHR22950">
    <property type="entry name" value="AMINO ACID TRANSPORTER"/>
    <property type="match status" value="1"/>
</dbReference>
<dbReference type="InterPro" id="IPR013057">
    <property type="entry name" value="AA_transpt_TM"/>
</dbReference>
<keyword evidence="8" id="KW-1185">Reference proteome</keyword>
<dbReference type="AlphaFoldDB" id="A0A6G0TE45"/>
<dbReference type="GO" id="GO:0005774">
    <property type="term" value="C:vacuolar membrane"/>
    <property type="evidence" value="ECO:0007669"/>
    <property type="project" value="TreeGrafter"/>
</dbReference>
<accession>A0A6G0TE45</accession>
<reference evidence="7 8" key="1">
    <citation type="submission" date="2019-08" db="EMBL/GenBank/DDBJ databases">
        <title>The genome of the soybean aphid Biotype 1, its phylome, world population structure and adaptation to the North American continent.</title>
        <authorList>
            <person name="Giordano R."/>
            <person name="Donthu R.K."/>
            <person name="Hernandez A.G."/>
            <person name="Wright C.L."/>
            <person name="Zimin A.V."/>
        </authorList>
    </citation>
    <scope>NUCLEOTIDE SEQUENCE [LARGE SCALE GENOMIC DNA]</scope>
    <source>
        <tissue evidence="7">Whole aphids</tissue>
    </source>
</reference>
<evidence type="ECO:0000256" key="5">
    <source>
        <dbReference type="SAM" id="Phobius"/>
    </source>
</evidence>
<gene>
    <name evidence="7" type="ORF">AGLY_011357</name>
</gene>